<protein>
    <submittedName>
        <fullName evidence="1">Uncharacterized protein</fullName>
    </submittedName>
</protein>
<gene>
    <name evidence="1" type="ORF">AHOG_06360</name>
</gene>
<organism evidence="1 2">
    <name type="scientific">Actinoalloteichus hoggarensis</name>
    <dbReference type="NCBI Taxonomy" id="1470176"/>
    <lineage>
        <taxon>Bacteria</taxon>
        <taxon>Bacillati</taxon>
        <taxon>Actinomycetota</taxon>
        <taxon>Actinomycetes</taxon>
        <taxon>Pseudonocardiales</taxon>
        <taxon>Pseudonocardiaceae</taxon>
        <taxon>Actinoalloteichus</taxon>
    </lineage>
</organism>
<sequence length="165" mass="18022">MLVHAITTTVFIDFHIFRLVGEDGFDDVVPGGKERPPVYGVLPRGVLLHSAVNAHEPTVHLQIWDAPPEQDPSEWDAVADGEFSTRGNTLILACTTGAPNDSAVDLPWCGAVRFRAHYRNPLGLDETSVTRETQHTEEHLIQLWPGGARAEDRVAPPVAGHPDPV</sequence>
<accession>A0A221VZI9</accession>
<dbReference type="KEGG" id="ahg:AHOG_06360"/>
<dbReference type="AlphaFoldDB" id="A0A221VZI9"/>
<evidence type="ECO:0000313" key="2">
    <source>
        <dbReference type="Proteomes" id="UP000204221"/>
    </source>
</evidence>
<dbReference type="EMBL" id="CP022521">
    <property type="protein sequence ID" value="ASO18924.1"/>
    <property type="molecule type" value="Genomic_DNA"/>
</dbReference>
<keyword evidence="2" id="KW-1185">Reference proteome</keyword>
<evidence type="ECO:0000313" key="1">
    <source>
        <dbReference type="EMBL" id="ASO18924.1"/>
    </source>
</evidence>
<dbReference type="OrthoDB" id="3500039at2"/>
<name>A0A221VZI9_9PSEU</name>
<proteinExistence type="predicted"/>
<dbReference type="RefSeq" id="WP_093940530.1">
    <property type="nucleotide sequence ID" value="NZ_CP022521.1"/>
</dbReference>
<reference evidence="1 2" key="1">
    <citation type="submission" date="2017-07" db="EMBL/GenBank/DDBJ databases">
        <title>Complete genome sequence of Actinoalloteichus hoggarensis DSM 45943, type strain of Actinoalloteichus hoggarensis.</title>
        <authorList>
            <person name="Ruckert C."/>
            <person name="Nouioui I."/>
            <person name="Willmese J."/>
            <person name="van Wezel G."/>
            <person name="Klenk H.-P."/>
            <person name="Kalinowski J."/>
            <person name="Zotchev S.B."/>
        </authorList>
    </citation>
    <scope>NUCLEOTIDE SEQUENCE [LARGE SCALE GENOMIC DNA]</scope>
    <source>
        <strain evidence="1 2">DSM 45943</strain>
    </source>
</reference>
<dbReference type="Proteomes" id="UP000204221">
    <property type="component" value="Chromosome"/>
</dbReference>